<dbReference type="EMBL" id="BJFL01000015">
    <property type="protein sequence ID" value="GDY31563.1"/>
    <property type="molecule type" value="Genomic_DNA"/>
</dbReference>
<evidence type="ECO:0000256" key="1">
    <source>
        <dbReference type="SAM" id="MobiDB-lite"/>
    </source>
</evidence>
<dbReference type="InterPro" id="IPR008979">
    <property type="entry name" value="Galactose-bd-like_sf"/>
</dbReference>
<name>A0A4D4JCH2_9PSEU</name>
<reference evidence="3" key="1">
    <citation type="submission" date="2019-04" db="EMBL/GenBank/DDBJ databases">
        <title>Draft genome sequence of Pseudonocardiaceae bacterium SL3-2-4.</title>
        <authorList>
            <person name="Ningsih F."/>
            <person name="Yokota A."/>
            <person name="Sakai Y."/>
            <person name="Nanatani K."/>
            <person name="Yabe S."/>
            <person name="Oetari A."/>
            <person name="Sjamsuridzal W."/>
        </authorList>
    </citation>
    <scope>NUCLEOTIDE SEQUENCE [LARGE SCALE GENOMIC DNA]</scope>
    <source>
        <strain evidence="3">SL3-2-4</strain>
    </source>
</reference>
<dbReference type="Proteomes" id="UP000298860">
    <property type="component" value="Unassembled WGS sequence"/>
</dbReference>
<sequence length="499" mass="51259">MSKVPREFVAGPGRSPEPGLLPGALVGAGRYRLLEALGTDPAGRMGFWRARDGQLGREVALTVLAGPPGPAQVTLERVTRAAGFVHPGTARILDVLAVGEGVAAAEPVAGIVAAAWTRGQPVRGPVPVAQVGRLMAPLAAAVAAAHQAGLVLGLDGPRRLRVAPEGGLRLAFPGPPPGLGARDDIVGLGGSLYLLLTGYWPGPAVAAEAVGLPRDERGAVPPPQALVAGVPAALSGLAWRCVHEPDTLTAAAVAAELEALAAGAGERQGEPDREPTTVTIAAAEPSAGDAGEGDENGAEEVRPARRRSVVGMVLLTVATLAVAAWVGDQVLGYFTVAHTKTPDVQPARAVPAPPERVQPTGVVVYNVAGDADRADTANRAIDGDPTTGWRTDNYFQNFPIFKPGIGLVVTFPRTVTLNQVTITSPSGGATVEIRTAPSDNPDLDQTNAIGQATLAPGDTRIPLQKRAPTQRILVWITGLAGGGDRWSAEIDELAFTATR</sequence>
<accession>A0A4D4JCH2</accession>
<evidence type="ECO:0000313" key="3">
    <source>
        <dbReference type="Proteomes" id="UP000298860"/>
    </source>
</evidence>
<proteinExistence type="predicted"/>
<evidence type="ECO:0000313" key="2">
    <source>
        <dbReference type="EMBL" id="GDY31563.1"/>
    </source>
</evidence>
<comment type="caution">
    <text evidence="2">The sequence shown here is derived from an EMBL/GenBank/DDBJ whole genome shotgun (WGS) entry which is preliminary data.</text>
</comment>
<dbReference type="SUPFAM" id="SSF49785">
    <property type="entry name" value="Galactose-binding domain-like"/>
    <property type="match status" value="1"/>
</dbReference>
<keyword evidence="3" id="KW-1185">Reference proteome</keyword>
<feature type="region of interest" description="Disordered" evidence="1">
    <location>
        <begin position="283"/>
        <end position="302"/>
    </location>
</feature>
<dbReference type="AlphaFoldDB" id="A0A4D4JCH2"/>
<gene>
    <name evidence="2" type="ORF">GTS_31960</name>
</gene>
<protein>
    <submittedName>
        <fullName evidence="2">Membrane protein</fullName>
    </submittedName>
</protein>
<dbReference type="Gene3D" id="3.30.200.20">
    <property type="entry name" value="Phosphorylase Kinase, domain 1"/>
    <property type="match status" value="1"/>
</dbReference>
<dbReference type="Gene3D" id="1.10.510.10">
    <property type="entry name" value="Transferase(Phosphotransferase) domain 1"/>
    <property type="match status" value="1"/>
</dbReference>
<organism evidence="2 3">
    <name type="scientific">Gandjariella thermophila</name>
    <dbReference type="NCBI Taxonomy" id="1931992"/>
    <lineage>
        <taxon>Bacteria</taxon>
        <taxon>Bacillati</taxon>
        <taxon>Actinomycetota</taxon>
        <taxon>Actinomycetes</taxon>
        <taxon>Pseudonocardiales</taxon>
        <taxon>Pseudonocardiaceae</taxon>
        <taxon>Gandjariella</taxon>
    </lineage>
</organism>